<evidence type="ECO:0000313" key="1">
    <source>
        <dbReference type="EMBL" id="SFF52112.1"/>
    </source>
</evidence>
<dbReference type="STRING" id="1003.SAMN04488541_10473"/>
<dbReference type="OrthoDB" id="680777at2"/>
<reference evidence="1 2" key="1">
    <citation type="submission" date="2016-10" db="EMBL/GenBank/DDBJ databases">
        <authorList>
            <person name="de Groot N.N."/>
        </authorList>
    </citation>
    <scope>NUCLEOTIDE SEQUENCE [LARGE SCALE GENOMIC DNA]</scope>
    <source>
        <strain>GEY</strain>
        <strain evidence="2">DSM 9560</strain>
    </source>
</reference>
<dbReference type="Proteomes" id="UP000199513">
    <property type="component" value="Unassembled WGS sequence"/>
</dbReference>
<organism evidence="1 2">
    <name type="scientific">Thermoflexibacter ruber</name>
    <dbReference type="NCBI Taxonomy" id="1003"/>
    <lineage>
        <taxon>Bacteria</taxon>
        <taxon>Pseudomonadati</taxon>
        <taxon>Bacteroidota</taxon>
        <taxon>Cytophagia</taxon>
        <taxon>Cytophagales</taxon>
        <taxon>Thermoflexibacteraceae</taxon>
        <taxon>Thermoflexibacter</taxon>
    </lineage>
</organism>
<evidence type="ECO:0000313" key="2">
    <source>
        <dbReference type="Proteomes" id="UP000199513"/>
    </source>
</evidence>
<dbReference type="AlphaFoldDB" id="A0A1I2JB95"/>
<name>A0A1I2JB95_9BACT</name>
<accession>A0A1I2JB95</accession>
<keyword evidence="2" id="KW-1185">Reference proteome</keyword>
<dbReference type="EMBL" id="FONY01000047">
    <property type="protein sequence ID" value="SFF52112.1"/>
    <property type="molecule type" value="Genomic_DNA"/>
</dbReference>
<proteinExistence type="predicted"/>
<sequence>MKNIVLVFIGIVLGAGMIAFTSFKEKTNLQDGAPKYIHINVLESVVQGGAGRSRCIITFPDGKSEEFELDNYYSMVGVNFGNIKENDKKMTLRLNLLAKEGYRIVSQSSGGAGIYSTKIIMMKP</sequence>
<gene>
    <name evidence="1" type="ORF">SAMN04488541_10473</name>
</gene>
<protein>
    <submittedName>
        <fullName evidence="1">Uncharacterized protein</fullName>
    </submittedName>
</protein>
<dbReference type="RefSeq" id="WP_091549104.1">
    <property type="nucleotide sequence ID" value="NZ_FONY01000047.1"/>
</dbReference>